<dbReference type="EMBL" id="RDSM01000001">
    <property type="protein sequence ID" value="RXH58404.1"/>
    <property type="molecule type" value="Genomic_DNA"/>
</dbReference>
<evidence type="ECO:0000313" key="1">
    <source>
        <dbReference type="EMBL" id="RXH58404.1"/>
    </source>
</evidence>
<dbReference type="Proteomes" id="UP000289437">
    <property type="component" value="Unassembled WGS sequence"/>
</dbReference>
<comment type="caution">
    <text evidence="1">The sequence shown here is derived from an EMBL/GenBank/DDBJ whole genome shotgun (WGS) entry which is preliminary data.</text>
</comment>
<gene>
    <name evidence="1" type="ORF">GRAN_1714</name>
</gene>
<reference evidence="2" key="2">
    <citation type="submission" date="2019-02" db="EMBL/GenBank/DDBJ databases">
        <title>Granulicella sibirica sp. nov., a psychrotolerant acidobacterium isolated from an organic soil layer in forested tundra, West Siberia.</title>
        <authorList>
            <person name="Oshkin I.Y."/>
            <person name="Kulichevskaya I.S."/>
            <person name="Rijpstra W.I.C."/>
            <person name="Sinninghe Damste J.S."/>
            <person name="Rakitin A.L."/>
            <person name="Ravin N.V."/>
            <person name="Dedysh S.N."/>
        </authorList>
    </citation>
    <scope>NUCLEOTIDE SEQUENCE [LARGE SCALE GENOMIC DNA]</scope>
    <source>
        <strain evidence="2">AF10</strain>
    </source>
</reference>
<reference evidence="1 2" key="1">
    <citation type="submission" date="2018-11" db="EMBL/GenBank/DDBJ databases">
        <authorList>
            <person name="Mardanov A.V."/>
            <person name="Ravin N.V."/>
            <person name="Dedysh S.N."/>
        </authorList>
    </citation>
    <scope>NUCLEOTIDE SEQUENCE [LARGE SCALE GENOMIC DNA]</scope>
    <source>
        <strain evidence="1 2">AF10</strain>
    </source>
</reference>
<sequence length="42" mass="4652">MLHDPEEPEIAPEVTEIVFAAKSDVPVRVTIWLSSVSIEICT</sequence>
<proteinExistence type="predicted"/>
<keyword evidence="2" id="KW-1185">Reference proteome</keyword>
<name>A0A4V1L687_9BACT</name>
<dbReference type="AlphaFoldDB" id="A0A4V1L687"/>
<evidence type="ECO:0000313" key="2">
    <source>
        <dbReference type="Proteomes" id="UP000289437"/>
    </source>
</evidence>
<protein>
    <submittedName>
        <fullName evidence="1">Uncharacterized protein</fullName>
    </submittedName>
</protein>
<accession>A0A4V1L687</accession>
<organism evidence="1 2">
    <name type="scientific">Granulicella sibirica</name>
    <dbReference type="NCBI Taxonomy" id="2479048"/>
    <lineage>
        <taxon>Bacteria</taxon>
        <taxon>Pseudomonadati</taxon>
        <taxon>Acidobacteriota</taxon>
        <taxon>Terriglobia</taxon>
        <taxon>Terriglobales</taxon>
        <taxon>Acidobacteriaceae</taxon>
        <taxon>Granulicella</taxon>
    </lineage>
</organism>